<feature type="signal peptide" evidence="2">
    <location>
        <begin position="1"/>
        <end position="23"/>
    </location>
</feature>
<evidence type="ECO:0000313" key="3">
    <source>
        <dbReference type="EMBL" id="GGD26828.1"/>
    </source>
</evidence>
<dbReference type="SUPFAM" id="SSF53850">
    <property type="entry name" value="Periplasmic binding protein-like II"/>
    <property type="match status" value="1"/>
</dbReference>
<reference evidence="3" key="1">
    <citation type="journal article" date="2014" name="Int. J. Syst. Evol. Microbiol.">
        <title>Complete genome sequence of Corynebacterium casei LMG S-19264T (=DSM 44701T), isolated from a smear-ripened cheese.</title>
        <authorList>
            <consortium name="US DOE Joint Genome Institute (JGI-PGF)"/>
            <person name="Walter F."/>
            <person name="Albersmeier A."/>
            <person name="Kalinowski J."/>
            <person name="Ruckert C."/>
        </authorList>
    </citation>
    <scope>NUCLEOTIDE SEQUENCE</scope>
    <source>
        <strain evidence="3">CGMCC 1.15152</strain>
    </source>
</reference>
<sequence>MKSKKLSTAALLLGAALVISGCAGTTDAPSDTSTPDDTDYIVDAAAEGITEEQAAYLTELYEAAQDEGGLTIYSGTPDDLVEVYALFEETFPGVSVTAEGLIGAPLVQALSTENASNNHVADILHNPDAQLYVNENAAGDFGEPYEVQTLEVPEALAGSADSIIDPEHRFNVPFLGYFGLGTFLPRSSEAGAPPESFADLSDPRFTGLIGMGDPTIPGPQQAALLYLLNSGGLTEEDLTGLGANASLKGDYGQAIGGLMQGEFPFMFGAPVSAVVKAADAGAPVEFRVFSEYNPLISHKHVLLQGAPNPNTAKLYIEFMNLLSAQELLAEVGFMPLDERAADPAAPWTSITESGATEIVDHTVIDESRSRLLPLIEQAFKN</sequence>
<evidence type="ECO:0008006" key="5">
    <source>
        <dbReference type="Google" id="ProtNLM"/>
    </source>
</evidence>
<gene>
    <name evidence="3" type="ORF">GCM10010915_03580</name>
</gene>
<dbReference type="EMBL" id="BMHO01000001">
    <property type="protein sequence ID" value="GGD26828.1"/>
    <property type="molecule type" value="Genomic_DNA"/>
</dbReference>
<feature type="chain" id="PRO_5038582518" description="ABC transporter substrate-binding protein" evidence="2">
    <location>
        <begin position="24"/>
        <end position="381"/>
    </location>
</feature>
<dbReference type="Gene3D" id="3.40.190.10">
    <property type="entry name" value="Periplasmic binding protein-like II"/>
    <property type="match status" value="2"/>
</dbReference>
<dbReference type="Pfam" id="PF13343">
    <property type="entry name" value="SBP_bac_6"/>
    <property type="match status" value="1"/>
</dbReference>
<reference evidence="3" key="2">
    <citation type="submission" date="2020-09" db="EMBL/GenBank/DDBJ databases">
        <authorList>
            <person name="Sun Q."/>
            <person name="Zhou Y."/>
        </authorList>
    </citation>
    <scope>NUCLEOTIDE SEQUENCE</scope>
    <source>
        <strain evidence="3">CGMCC 1.15152</strain>
    </source>
</reference>
<evidence type="ECO:0000313" key="4">
    <source>
        <dbReference type="Proteomes" id="UP000633205"/>
    </source>
</evidence>
<accession>A0A916Y1D2</accession>
<name>A0A916Y1D2_9MICO</name>
<dbReference type="PANTHER" id="PTHR30006">
    <property type="entry name" value="THIAMINE-BINDING PERIPLASMIC PROTEIN-RELATED"/>
    <property type="match status" value="1"/>
</dbReference>
<evidence type="ECO:0000256" key="2">
    <source>
        <dbReference type="SAM" id="SignalP"/>
    </source>
</evidence>
<keyword evidence="1 2" id="KW-0732">Signal</keyword>
<dbReference type="PROSITE" id="PS51257">
    <property type="entry name" value="PROKAR_LIPOPROTEIN"/>
    <property type="match status" value="1"/>
</dbReference>
<comment type="caution">
    <text evidence="3">The sequence shown here is derived from an EMBL/GenBank/DDBJ whole genome shotgun (WGS) entry which is preliminary data.</text>
</comment>
<proteinExistence type="predicted"/>
<dbReference type="Proteomes" id="UP000633205">
    <property type="component" value="Unassembled WGS sequence"/>
</dbReference>
<organism evidence="3 4">
    <name type="scientific">Microbacterium faecale</name>
    <dbReference type="NCBI Taxonomy" id="1804630"/>
    <lineage>
        <taxon>Bacteria</taxon>
        <taxon>Bacillati</taxon>
        <taxon>Actinomycetota</taxon>
        <taxon>Actinomycetes</taxon>
        <taxon>Micrococcales</taxon>
        <taxon>Microbacteriaceae</taxon>
        <taxon>Microbacterium</taxon>
    </lineage>
</organism>
<evidence type="ECO:0000256" key="1">
    <source>
        <dbReference type="ARBA" id="ARBA00022729"/>
    </source>
</evidence>
<keyword evidence="4" id="KW-1185">Reference proteome</keyword>
<dbReference type="RefSeq" id="WP_188710612.1">
    <property type="nucleotide sequence ID" value="NZ_BMHO01000001.1"/>
</dbReference>
<protein>
    <recommendedName>
        <fullName evidence="5">ABC transporter substrate-binding protein</fullName>
    </recommendedName>
</protein>
<dbReference type="AlphaFoldDB" id="A0A916Y1D2"/>